<evidence type="ECO:0000259" key="2">
    <source>
        <dbReference type="Pfam" id="PF12697"/>
    </source>
</evidence>
<accession>A0A9W9CJW8</accession>
<dbReference type="AlphaFoldDB" id="A0A9W9CJW8"/>
<dbReference type="InterPro" id="IPR050266">
    <property type="entry name" value="AB_hydrolase_sf"/>
</dbReference>
<organism evidence="3 4">
    <name type="scientific">Neocucurbitaria cava</name>
    <dbReference type="NCBI Taxonomy" id="798079"/>
    <lineage>
        <taxon>Eukaryota</taxon>
        <taxon>Fungi</taxon>
        <taxon>Dikarya</taxon>
        <taxon>Ascomycota</taxon>
        <taxon>Pezizomycotina</taxon>
        <taxon>Dothideomycetes</taxon>
        <taxon>Pleosporomycetidae</taxon>
        <taxon>Pleosporales</taxon>
        <taxon>Pleosporineae</taxon>
        <taxon>Cucurbitariaceae</taxon>
        <taxon>Neocucurbitaria</taxon>
    </lineage>
</organism>
<feature type="compositionally biased region" description="Gly residues" evidence="1">
    <location>
        <begin position="131"/>
        <end position="145"/>
    </location>
</feature>
<sequence>MYTTKTQLIELHPNVKINTISTHPTTTPPETDPLPTLVFLHFWGGSTRTWSHVLPAISPTYPTLAIDFRGWGTSTGPDDAVAYNISDLAADVQAVISALELHSVVLVGLSMGAKVAQVVAAQLSSISIKHGGNGSGDGNGNGNADGEGKKTGSALRGLILISPAPTTPLILPPEMREQQLHAYESRESATFVAQNVLTSSFRKHSQREEVPEFLVADMLRGNRWARGAWPAYAMAEDVSPAVEGKIKVPVLVIAAEEDVVEPLERVRKEVCERIEGVRLEVLEGSGHLSVVDVPEAVVEKVVEFVKGL</sequence>
<proteinExistence type="predicted"/>
<dbReference type="PANTHER" id="PTHR43798">
    <property type="entry name" value="MONOACYLGLYCEROL LIPASE"/>
    <property type="match status" value="1"/>
</dbReference>
<dbReference type="InterPro" id="IPR000639">
    <property type="entry name" value="Epox_hydrolase-like"/>
</dbReference>
<evidence type="ECO:0000313" key="3">
    <source>
        <dbReference type="EMBL" id="KAJ4366799.1"/>
    </source>
</evidence>
<dbReference type="InterPro" id="IPR029058">
    <property type="entry name" value="AB_hydrolase_fold"/>
</dbReference>
<feature type="domain" description="AB hydrolase-1" evidence="2">
    <location>
        <begin position="37"/>
        <end position="299"/>
    </location>
</feature>
<dbReference type="InterPro" id="IPR000073">
    <property type="entry name" value="AB_hydrolase_1"/>
</dbReference>
<dbReference type="PRINTS" id="PR00412">
    <property type="entry name" value="EPOXHYDRLASE"/>
</dbReference>
<feature type="region of interest" description="Disordered" evidence="1">
    <location>
        <begin position="130"/>
        <end position="149"/>
    </location>
</feature>
<name>A0A9W9CJW8_9PLEO</name>
<gene>
    <name evidence="3" type="ORF">N0V83_007324</name>
</gene>
<dbReference type="OrthoDB" id="2498029at2759"/>
<dbReference type="PANTHER" id="PTHR43798:SF33">
    <property type="entry name" value="HYDROLASE, PUTATIVE (AFU_ORTHOLOGUE AFUA_2G14860)-RELATED"/>
    <property type="match status" value="1"/>
</dbReference>
<dbReference type="Proteomes" id="UP001140560">
    <property type="component" value="Unassembled WGS sequence"/>
</dbReference>
<dbReference type="EMBL" id="JAPEUY010000013">
    <property type="protein sequence ID" value="KAJ4366799.1"/>
    <property type="molecule type" value="Genomic_DNA"/>
</dbReference>
<dbReference type="GO" id="GO:0003824">
    <property type="term" value="F:catalytic activity"/>
    <property type="evidence" value="ECO:0007669"/>
    <property type="project" value="InterPro"/>
</dbReference>
<dbReference type="SUPFAM" id="SSF53474">
    <property type="entry name" value="alpha/beta-Hydrolases"/>
    <property type="match status" value="1"/>
</dbReference>
<dbReference type="Gene3D" id="3.40.50.1820">
    <property type="entry name" value="alpha/beta hydrolase"/>
    <property type="match status" value="1"/>
</dbReference>
<reference evidence="3" key="1">
    <citation type="submission" date="2022-10" db="EMBL/GenBank/DDBJ databases">
        <title>Tapping the CABI collections for fungal endophytes: first genome assemblies for Collariella, Neodidymelliopsis, Ascochyta clinopodiicola, Didymella pomorum, Didymosphaeria variabile, Neocosmospora piperis and Neocucurbitaria cava.</title>
        <authorList>
            <person name="Hill R."/>
        </authorList>
    </citation>
    <scope>NUCLEOTIDE SEQUENCE</scope>
    <source>
        <strain evidence="3">IMI 356814</strain>
    </source>
</reference>
<keyword evidence="4" id="KW-1185">Reference proteome</keyword>
<protein>
    <recommendedName>
        <fullName evidence="2">AB hydrolase-1 domain-containing protein</fullName>
    </recommendedName>
</protein>
<evidence type="ECO:0000256" key="1">
    <source>
        <dbReference type="SAM" id="MobiDB-lite"/>
    </source>
</evidence>
<comment type="caution">
    <text evidence="3">The sequence shown here is derived from an EMBL/GenBank/DDBJ whole genome shotgun (WGS) entry which is preliminary data.</text>
</comment>
<dbReference type="Pfam" id="PF12697">
    <property type="entry name" value="Abhydrolase_6"/>
    <property type="match status" value="1"/>
</dbReference>
<evidence type="ECO:0000313" key="4">
    <source>
        <dbReference type="Proteomes" id="UP001140560"/>
    </source>
</evidence>
<dbReference type="GO" id="GO:0016020">
    <property type="term" value="C:membrane"/>
    <property type="evidence" value="ECO:0007669"/>
    <property type="project" value="TreeGrafter"/>
</dbReference>